<dbReference type="OrthoDB" id="339764at2759"/>
<organism evidence="2 3">
    <name type="scientific">Phialocephala subalpina</name>
    <dbReference type="NCBI Taxonomy" id="576137"/>
    <lineage>
        <taxon>Eukaryota</taxon>
        <taxon>Fungi</taxon>
        <taxon>Dikarya</taxon>
        <taxon>Ascomycota</taxon>
        <taxon>Pezizomycotina</taxon>
        <taxon>Leotiomycetes</taxon>
        <taxon>Helotiales</taxon>
        <taxon>Mollisiaceae</taxon>
        <taxon>Phialocephala</taxon>
        <taxon>Phialocephala fortinii species complex</taxon>
    </lineage>
</organism>
<sequence>MSQEVLRAFPDKATPLVRYGLLFTEACSKHVQEKFKASRIYLITGKTPTNNVHAQGELVKLPRFGGDGTASQLPANPPTIPIICIPTTLSGGEYSTYAGAVDHYIETLASLHSMPEVDESVTKSLKCLIPGLLNTKLNAGGEGGREEEVKAREECQIGAVHAILLLHRKVSCGASHGIRHMLGPMFHVGHGETSCILLPAACKFNSLHGGPEILARQQLMKDALWSVPEAKNLFGEKGLGREVRVDQLLDVVIRELGLKRRLSEVGVVERMDFERLADASLRDPFLVTNVVIITTNEHVLEISEVCASGMIFRP</sequence>
<dbReference type="SUPFAM" id="SSF56796">
    <property type="entry name" value="Dehydroquinate synthase-like"/>
    <property type="match status" value="1"/>
</dbReference>
<proteinExistence type="predicted"/>
<feature type="domain" description="Fe-containing alcohol dehydrogenase-like C-terminal" evidence="1">
    <location>
        <begin position="100"/>
        <end position="302"/>
    </location>
</feature>
<dbReference type="EMBL" id="FJOG01000029">
    <property type="protein sequence ID" value="CZR65058.1"/>
    <property type="molecule type" value="Genomic_DNA"/>
</dbReference>
<gene>
    <name evidence="2" type="ORF">PAC_14958</name>
</gene>
<name>A0A1L7XJ69_9HELO</name>
<dbReference type="Gene3D" id="1.20.1090.10">
    <property type="entry name" value="Dehydroquinate synthase-like - alpha domain"/>
    <property type="match status" value="1"/>
</dbReference>
<dbReference type="InterPro" id="IPR039697">
    <property type="entry name" value="Alcohol_dehydrogenase_Fe"/>
</dbReference>
<protein>
    <recommendedName>
        <fullName evidence="1">Fe-containing alcohol dehydrogenase-like C-terminal domain-containing protein</fullName>
    </recommendedName>
</protein>
<dbReference type="GO" id="GO:0004022">
    <property type="term" value="F:alcohol dehydrogenase (NAD+) activity"/>
    <property type="evidence" value="ECO:0007669"/>
    <property type="project" value="TreeGrafter"/>
</dbReference>
<evidence type="ECO:0000313" key="3">
    <source>
        <dbReference type="Proteomes" id="UP000184330"/>
    </source>
</evidence>
<dbReference type="Proteomes" id="UP000184330">
    <property type="component" value="Unassembled WGS sequence"/>
</dbReference>
<evidence type="ECO:0000259" key="1">
    <source>
        <dbReference type="Pfam" id="PF25137"/>
    </source>
</evidence>
<evidence type="ECO:0000313" key="2">
    <source>
        <dbReference type="EMBL" id="CZR65058.1"/>
    </source>
</evidence>
<dbReference type="STRING" id="576137.A0A1L7XJ69"/>
<dbReference type="PANTHER" id="PTHR11496:SF107">
    <property type="entry name" value="ALCOHOL DEHYDROGENASE, PUTATIVE (AFU_ORTHOLOGUE AFUA_1G06800)-RELATED"/>
    <property type="match status" value="1"/>
</dbReference>
<accession>A0A1L7XJ69</accession>
<keyword evidence="3" id="KW-1185">Reference proteome</keyword>
<dbReference type="Pfam" id="PF25137">
    <property type="entry name" value="ADH_Fe_C"/>
    <property type="match status" value="1"/>
</dbReference>
<dbReference type="PANTHER" id="PTHR11496">
    <property type="entry name" value="ALCOHOL DEHYDROGENASE"/>
    <property type="match status" value="1"/>
</dbReference>
<reference evidence="2 3" key="1">
    <citation type="submission" date="2016-03" db="EMBL/GenBank/DDBJ databases">
        <authorList>
            <person name="Ploux O."/>
        </authorList>
    </citation>
    <scope>NUCLEOTIDE SEQUENCE [LARGE SCALE GENOMIC DNA]</scope>
    <source>
        <strain evidence="2 3">UAMH 11012</strain>
    </source>
</reference>
<dbReference type="AlphaFoldDB" id="A0A1L7XJ69"/>
<dbReference type="InterPro" id="IPR056798">
    <property type="entry name" value="ADH_Fe_C"/>
</dbReference>
<dbReference type="GO" id="GO:0005739">
    <property type="term" value="C:mitochondrion"/>
    <property type="evidence" value="ECO:0007669"/>
    <property type="project" value="TreeGrafter"/>
</dbReference>